<evidence type="ECO:0000313" key="3">
    <source>
        <dbReference type="Proteomes" id="UP000261520"/>
    </source>
</evidence>
<evidence type="ECO:0000256" key="1">
    <source>
        <dbReference type="SAM" id="MobiDB-lite"/>
    </source>
</evidence>
<feature type="compositionally biased region" description="Basic and acidic residues" evidence="1">
    <location>
        <begin position="22"/>
        <end position="38"/>
    </location>
</feature>
<dbReference type="Proteomes" id="UP000261520">
    <property type="component" value="Unplaced"/>
</dbReference>
<reference evidence="2" key="2">
    <citation type="submission" date="2025-09" db="UniProtKB">
        <authorList>
            <consortium name="Ensembl"/>
        </authorList>
    </citation>
    <scope>IDENTIFICATION</scope>
</reference>
<keyword evidence="3" id="KW-1185">Reference proteome</keyword>
<dbReference type="Ensembl" id="ENSPMGT00000018141.1">
    <property type="protein sequence ID" value="ENSPMGP00000016992.1"/>
    <property type="gene ID" value="ENSPMGG00000013916.1"/>
</dbReference>
<accession>A0A3B4AIP3</accession>
<feature type="region of interest" description="Disordered" evidence="1">
    <location>
        <begin position="19"/>
        <end position="60"/>
    </location>
</feature>
<name>A0A3B4AIP3_9GOBI</name>
<reference evidence="2" key="1">
    <citation type="submission" date="2025-08" db="UniProtKB">
        <authorList>
            <consortium name="Ensembl"/>
        </authorList>
    </citation>
    <scope>IDENTIFICATION</scope>
</reference>
<dbReference type="AlphaFoldDB" id="A0A3B4AIP3"/>
<organism evidence="2 3">
    <name type="scientific">Periophthalmus magnuspinnatus</name>
    <dbReference type="NCBI Taxonomy" id="409849"/>
    <lineage>
        <taxon>Eukaryota</taxon>
        <taxon>Metazoa</taxon>
        <taxon>Chordata</taxon>
        <taxon>Craniata</taxon>
        <taxon>Vertebrata</taxon>
        <taxon>Euteleostomi</taxon>
        <taxon>Actinopterygii</taxon>
        <taxon>Neopterygii</taxon>
        <taxon>Teleostei</taxon>
        <taxon>Neoteleostei</taxon>
        <taxon>Acanthomorphata</taxon>
        <taxon>Gobiaria</taxon>
        <taxon>Gobiiformes</taxon>
        <taxon>Gobioidei</taxon>
        <taxon>Gobiidae</taxon>
        <taxon>Oxudercinae</taxon>
        <taxon>Periophthalmus</taxon>
    </lineage>
</organism>
<evidence type="ECO:0000313" key="2">
    <source>
        <dbReference type="Ensembl" id="ENSPMGP00000016992.1"/>
    </source>
</evidence>
<proteinExistence type="predicted"/>
<protein>
    <submittedName>
        <fullName evidence="2">Uncharacterized protein</fullName>
    </submittedName>
</protein>
<sequence>ISGGSVHCCTFVGTSFCPAASRSDHLSASDTRSQKGRDYPSSQAAGAHAAPGGKHGPTRHQPHFDLYYSSKCNIHCRLCRTSVNFMHRTLLRMFMHVTPAEV</sequence>